<organism evidence="2 3">
    <name type="scientific">Aureobasidium melanogenum</name>
    <name type="common">Aureobasidium pullulans var. melanogenum</name>
    <dbReference type="NCBI Taxonomy" id="46634"/>
    <lineage>
        <taxon>Eukaryota</taxon>
        <taxon>Fungi</taxon>
        <taxon>Dikarya</taxon>
        <taxon>Ascomycota</taxon>
        <taxon>Pezizomycotina</taxon>
        <taxon>Dothideomycetes</taxon>
        <taxon>Dothideomycetidae</taxon>
        <taxon>Dothideales</taxon>
        <taxon>Saccotheciaceae</taxon>
        <taxon>Aureobasidium</taxon>
    </lineage>
</organism>
<reference evidence="2" key="2">
    <citation type="submission" date="2021-08" db="EMBL/GenBank/DDBJ databases">
        <authorList>
            <person name="Gostincar C."/>
            <person name="Sun X."/>
            <person name="Song Z."/>
            <person name="Gunde-Cimerman N."/>
        </authorList>
    </citation>
    <scope>NUCLEOTIDE SEQUENCE</scope>
    <source>
        <strain evidence="2">EXF-9911</strain>
    </source>
</reference>
<gene>
    <name evidence="2" type="ORF">KCU76_g7236</name>
</gene>
<feature type="region of interest" description="Disordered" evidence="1">
    <location>
        <begin position="1"/>
        <end position="24"/>
    </location>
</feature>
<evidence type="ECO:0000313" key="2">
    <source>
        <dbReference type="EMBL" id="KAG9691720.1"/>
    </source>
</evidence>
<dbReference type="OrthoDB" id="3919483at2759"/>
<proteinExistence type="predicted"/>
<evidence type="ECO:0000256" key="1">
    <source>
        <dbReference type="SAM" id="MobiDB-lite"/>
    </source>
</evidence>
<sequence>MSANKKTDAAAPTTKSSAPTSTPAGSIASIWLATKAKFTKDPIAGNLIKSNGQISVAEPSGFKFIFEDEMLQQLMLLNA</sequence>
<protein>
    <submittedName>
        <fullName evidence="2">Uncharacterized protein</fullName>
    </submittedName>
</protein>
<evidence type="ECO:0000313" key="3">
    <source>
        <dbReference type="Proteomes" id="UP000779574"/>
    </source>
</evidence>
<accession>A0A9P8EJM8</accession>
<dbReference type="EMBL" id="JAHFXF010000257">
    <property type="protein sequence ID" value="KAG9691720.1"/>
    <property type="molecule type" value="Genomic_DNA"/>
</dbReference>
<feature type="compositionally biased region" description="Low complexity" evidence="1">
    <location>
        <begin position="9"/>
        <end position="24"/>
    </location>
</feature>
<comment type="caution">
    <text evidence="2">The sequence shown here is derived from an EMBL/GenBank/DDBJ whole genome shotgun (WGS) entry which is preliminary data.</text>
</comment>
<dbReference type="Proteomes" id="UP000779574">
    <property type="component" value="Unassembled WGS sequence"/>
</dbReference>
<name>A0A9P8EJM8_AURME</name>
<reference evidence="2" key="1">
    <citation type="journal article" date="2021" name="J Fungi (Basel)">
        <title>Virulence traits and population genomics of the black yeast Aureobasidium melanogenum.</title>
        <authorList>
            <person name="Cernosa A."/>
            <person name="Sun X."/>
            <person name="Gostincar C."/>
            <person name="Fang C."/>
            <person name="Gunde-Cimerman N."/>
            <person name="Song Z."/>
        </authorList>
    </citation>
    <scope>NUCLEOTIDE SEQUENCE</scope>
    <source>
        <strain evidence="2">EXF-9911</strain>
    </source>
</reference>
<dbReference type="AlphaFoldDB" id="A0A9P8EJM8"/>
<feature type="non-terminal residue" evidence="2">
    <location>
        <position position="79"/>
    </location>
</feature>